<accession>A0A5B9QYA3</accession>
<evidence type="ECO:0000256" key="1">
    <source>
        <dbReference type="ARBA" id="ARBA00004141"/>
    </source>
</evidence>
<proteinExistence type="inferred from homology"/>
<evidence type="ECO:0000256" key="3">
    <source>
        <dbReference type="ARBA" id="ARBA00022692"/>
    </source>
</evidence>
<evidence type="ECO:0000256" key="6">
    <source>
        <dbReference type="SAM" id="Phobius"/>
    </source>
</evidence>
<evidence type="ECO:0000256" key="2">
    <source>
        <dbReference type="ARBA" id="ARBA00007511"/>
    </source>
</evidence>
<dbReference type="Proteomes" id="UP000325286">
    <property type="component" value="Chromosome"/>
</dbReference>
<evidence type="ECO:0000313" key="7">
    <source>
        <dbReference type="EMBL" id="QEG42106.1"/>
    </source>
</evidence>
<evidence type="ECO:0000256" key="5">
    <source>
        <dbReference type="ARBA" id="ARBA00023136"/>
    </source>
</evidence>
<feature type="transmembrane region" description="Helical" evidence="6">
    <location>
        <begin position="47"/>
        <end position="67"/>
    </location>
</feature>
<dbReference type="RefSeq" id="WP_068141616.1">
    <property type="nucleotide sequence ID" value="NZ_CP042914.1"/>
</dbReference>
<evidence type="ECO:0000313" key="8">
    <source>
        <dbReference type="Proteomes" id="UP000325286"/>
    </source>
</evidence>
<dbReference type="InterPro" id="IPR005496">
    <property type="entry name" value="Integral_membrane_TerC"/>
</dbReference>
<keyword evidence="3 6" id="KW-0812">Transmembrane</keyword>
<feature type="transmembrane region" description="Helical" evidence="6">
    <location>
        <begin position="241"/>
        <end position="259"/>
    </location>
</feature>
<name>A0A5B9QYA3_9BACT</name>
<feature type="transmembrane region" description="Helical" evidence="6">
    <location>
        <begin position="170"/>
        <end position="189"/>
    </location>
</feature>
<keyword evidence="4 6" id="KW-1133">Transmembrane helix</keyword>
<dbReference type="PANTHER" id="PTHR30238:SF4">
    <property type="entry name" value="SLL1022 PROTEIN"/>
    <property type="match status" value="1"/>
</dbReference>
<dbReference type="EMBL" id="CP042914">
    <property type="protein sequence ID" value="QEG42106.1"/>
    <property type="molecule type" value="Genomic_DNA"/>
</dbReference>
<protein>
    <submittedName>
        <fullName evidence="7">Integral membrane protein TerC family protein</fullName>
    </submittedName>
</protein>
<evidence type="ECO:0000256" key="4">
    <source>
        <dbReference type="ARBA" id="ARBA00022989"/>
    </source>
</evidence>
<dbReference type="OrthoDB" id="9805314at2"/>
<feature type="transmembrane region" description="Helical" evidence="6">
    <location>
        <begin position="201"/>
        <end position="221"/>
    </location>
</feature>
<comment type="subcellular location">
    <subcellularLocation>
        <location evidence="1">Membrane</location>
        <topology evidence="1">Multi-pass membrane protein</topology>
    </subcellularLocation>
</comment>
<gene>
    <name evidence="7" type="ORF">UC8_41380</name>
</gene>
<sequence>MDDLLHHVFTLLMLTLLQAVLGFDNLLYISIESKRVEESKQSFVRKWGIGLAIFLRIALLFVVVGAIEKFQDPFVTLPWEGYVKGAFNMHSFIVLAGGMFVIYTAIKEIYHMLAVDELEHGDDQKNSVGKAMFWIITMNLVFSFDSILSAIALAGRKDPLTNAPIIDTPAMVVMSLAIVFSGLMMILLADRVAEFLKRNRMYEVLGLFILFIVGVMLVSEGGHLAHLEFWGHPVEAMSKSTFYFVIGVLVVVDIAQGRFQKKLLANRRRESGAH</sequence>
<keyword evidence="8" id="KW-1185">Reference proteome</keyword>
<dbReference type="GO" id="GO:0016020">
    <property type="term" value="C:membrane"/>
    <property type="evidence" value="ECO:0007669"/>
    <property type="project" value="UniProtKB-SubCell"/>
</dbReference>
<dbReference type="KEGG" id="rul:UC8_41380"/>
<reference evidence="7 8" key="1">
    <citation type="submission" date="2019-08" db="EMBL/GenBank/DDBJ databases">
        <title>Deep-cultivation of Planctomycetes and their phenomic and genomic characterization uncovers novel biology.</title>
        <authorList>
            <person name="Wiegand S."/>
            <person name="Jogler M."/>
            <person name="Boedeker C."/>
            <person name="Pinto D."/>
            <person name="Vollmers J."/>
            <person name="Rivas-Marin E."/>
            <person name="Kohn T."/>
            <person name="Peeters S.H."/>
            <person name="Heuer A."/>
            <person name="Rast P."/>
            <person name="Oberbeckmann S."/>
            <person name="Bunk B."/>
            <person name="Jeske O."/>
            <person name="Meyerdierks A."/>
            <person name="Storesund J.E."/>
            <person name="Kallscheuer N."/>
            <person name="Luecker S."/>
            <person name="Lage O.M."/>
            <person name="Pohl T."/>
            <person name="Merkel B.J."/>
            <person name="Hornburger P."/>
            <person name="Mueller R.-W."/>
            <person name="Bruemmer F."/>
            <person name="Labrenz M."/>
            <person name="Spormann A.M."/>
            <person name="Op den Camp H."/>
            <person name="Overmann J."/>
            <person name="Amann R."/>
            <person name="Jetten M.S.M."/>
            <person name="Mascher T."/>
            <person name="Medema M.H."/>
            <person name="Devos D.P."/>
            <person name="Kaster A.-K."/>
            <person name="Ovreas L."/>
            <person name="Rohde M."/>
            <person name="Galperin M.Y."/>
            <person name="Jogler C."/>
        </authorList>
    </citation>
    <scope>NUCLEOTIDE SEQUENCE [LARGE SCALE GENOMIC DNA]</scope>
    <source>
        <strain evidence="7 8">UC8</strain>
    </source>
</reference>
<dbReference type="Pfam" id="PF03741">
    <property type="entry name" value="TerC"/>
    <property type="match status" value="1"/>
</dbReference>
<comment type="similarity">
    <text evidence="2">Belongs to the TerC family.</text>
</comment>
<feature type="transmembrane region" description="Helical" evidence="6">
    <location>
        <begin position="87"/>
        <end position="110"/>
    </location>
</feature>
<feature type="transmembrane region" description="Helical" evidence="6">
    <location>
        <begin position="6"/>
        <end position="27"/>
    </location>
</feature>
<keyword evidence="5 6" id="KW-0472">Membrane</keyword>
<dbReference type="PANTHER" id="PTHR30238">
    <property type="entry name" value="MEMBRANE BOUND PREDICTED REDOX MODULATOR"/>
    <property type="match status" value="1"/>
</dbReference>
<organism evidence="7 8">
    <name type="scientific">Roseimaritima ulvae</name>
    <dbReference type="NCBI Taxonomy" id="980254"/>
    <lineage>
        <taxon>Bacteria</taxon>
        <taxon>Pseudomonadati</taxon>
        <taxon>Planctomycetota</taxon>
        <taxon>Planctomycetia</taxon>
        <taxon>Pirellulales</taxon>
        <taxon>Pirellulaceae</taxon>
        <taxon>Roseimaritima</taxon>
    </lineage>
</organism>
<dbReference type="AlphaFoldDB" id="A0A5B9QYA3"/>
<feature type="transmembrane region" description="Helical" evidence="6">
    <location>
        <begin position="131"/>
        <end position="155"/>
    </location>
</feature>